<proteinExistence type="predicted"/>
<protein>
    <submittedName>
        <fullName evidence="2">Uncharacterized protein</fullName>
    </submittedName>
</protein>
<organism evidence="2 3">
    <name type="scientific">Pseudomonas congelans</name>
    <dbReference type="NCBI Taxonomy" id="200452"/>
    <lineage>
        <taxon>Bacteria</taxon>
        <taxon>Pseudomonadati</taxon>
        <taxon>Pseudomonadota</taxon>
        <taxon>Gammaproteobacteria</taxon>
        <taxon>Pseudomonadales</taxon>
        <taxon>Pseudomonadaceae</taxon>
        <taxon>Pseudomonas</taxon>
    </lineage>
</organism>
<feature type="region of interest" description="Disordered" evidence="1">
    <location>
        <begin position="207"/>
        <end position="226"/>
    </location>
</feature>
<dbReference type="EMBL" id="FNJH01000007">
    <property type="protein sequence ID" value="SDP71903.1"/>
    <property type="molecule type" value="Genomic_DNA"/>
</dbReference>
<feature type="compositionally biased region" description="Low complexity" evidence="1">
    <location>
        <begin position="24"/>
        <end position="40"/>
    </location>
</feature>
<sequence>MFPIRGFDPSRITHPAGGPPASDAHAPGPARSSGPSAPQSHTHEVPSQISPRGRPPIRVGSFKLPKGIGKHRLAAWLKPTGEMTDLDADDAGGSSGEGSRHYSYRAQDFSDESDKPDRDIEVRIHVDSSGQLKQLHALSPPGSGLEDKHPGFVEVDFQPSQPSHHPLGGMEQKLRKPAAPKPTAAEKNVKKAEEKLAEHIEAVKQKVEEQNSRNKEKVELLDQIRF</sequence>
<keyword evidence="3" id="KW-1185">Reference proteome</keyword>
<comment type="caution">
    <text evidence="2">The sequence shown here is derived from an EMBL/GenBank/DDBJ whole genome shotgun (WGS) entry which is preliminary data.</text>
</comment>
<evidence type="ECO:0000313" key="2">
    <source>
        <dbReference type="EMBL" id="SDP71903.1"/>
    </source>
</evidence>
<accession>A0A1H0V0N5</accession>
<feature type="region of interest" description="Disordered" evidence="1">
    <location>
        <begin position="81"/>
        <end position="192"/>
    </location>
</feature>
<dbReference type="Proteomes" id="UP000183042">
    <property type="component" value="Unassembled WGS sequence"/>
</dbReference>
<gene>
    <name evidence="2" type="ORF">SAMN05216596_107140</name>
</gene>
<name>A0A1H0V0N5_9PSED</name>
<evidence type="ECO:0000256" key="1">
    <source>
        <dbReference type="SAM" id="MobiDB-lite"/>
    </source>
</evidence>
<feature type="region of interest" description="Disordered" evidence="1">
    <location>
        <begin position="1"/>
        <end position="64"/>
    </location>
</feature>
<evidence type="ECO:0000313" key="3">
    <source>
        <dbReference type="Proteomes" id="UP000183042"/>
    </source>
</evidence>
<reference evidence="2 3" key="1">
    <citation type="submission" date="2016-10" db="EMBL/GenBank/DDBJ databases">
        <authorList>
            <person name="Varghese N."/>
            <person name="Submissions S."/>
        </authorList>
    </citation>
    <scope>NUCLEOTIDE SEQUENCE [LARGE SCALE GENOMIC DNA]</scope>
    <source>
        <strain evidence="2 3">DSM 14939</strain>
    </source>
</reference>
<feature type="compositionally biased region" description="Basic and acidic residues" evidence="1">
    <location>
        <begin position="112"/>
        <end position="126"/>
    </location>
</feature>